<proteinExistence type="predicted"/>
<sequence>MGLGLEELRRGSRLGRAVVWVSAWAWVCTDLDLGVVAWWLTIGNGFGFADLDLGLPISAT</sequence>
<gene>
    <name evidence="2" type="ORF">FSB_LOCUS23236</name>
</gene>
<organism evidence="2">
    <name type="scientific">Fagus sylvatica</name>
    <name type="common">Beechnut</name>
    <dbReference type="NCBI Taxonomy" id="28930"/>
    <lineage>
        <taxon>Eukaryota</taxon>
        <taxon>Viridiplantae</taxon>
        <taxon>Streptophyta</taxon>
        <taxon>Embryophyta</taxon>
        <taxon>Tracheophyta</taxon>
        <taxon>Spermatophyta</taxon>
        <taxon>Magnoliopsida</taxon>
        <taxon>eudicotyledons</taxon>
        <taxon>Gunneridae</taxon>
        <taxon>Pentapetalae</taxon>
        <taxon>rosids</taxon>
        <taxon>fabids</taxon>
        <taxon>Fagales</taxon>
        <taxon>Fagaceae</taxon>
        <taxon>Fagus</taxon>
    </lineage>
</organism>
<evidence type="ECO:0000313" key="2">
    <source>
        <dbReference type="EMBL" id="SPC95354.1"/>
    </source>
</evidence>
<feature type="transmembrane region" description="Helical" evidence="1">
    <location>
        <begin position="17"/>
        <end position="40"/>
    </location>
</feature>
<reference evidence="2" key="1">
    <citation type="submission" date="2018-02" db="EMBL/GenBank/DDBJ databases">
        <authorList>
            <person name="Cohen D.B."/>
            <person name="Kent A.D."/>
        </authorList>
    </citation>
    <scope>NUCLEOTIDE SEQUENCE</scope>
</reference>
<evidence type="ECO:0000256" key="1">
    <source>
        <dbReference type="SAM" id="Phobius"/>
    </source>
</evidence>
<keyword evidence="1" id="KW-0472">Membrane</keyword>
<keyword evidence="1" id="KW-1133">Transmembrane helix</keyword>
<keyword evidence="1" id="KW-0812">Transmembrane</keyword>
<protein>
    <submittedName>
        <fullName evidence="2">Uncharacterized protein</fullName>
    </submittedName>
</protein>
<accession>A0A2N9G8C6</accession>
<dbReference type="AlphaFoldDB" id="A0A2N9G8C6"/>
<name>A0A2N9G8C6_FAGSY</name>
<dbReference type="EMBL" id="OIVN01001558">
    <property type="protein sequence ID" value="SPC95354.1"/>
    <property type="molecule type" value="Genomic_DNA"/>
</dbReference>